<dbReference type="SMART" id="SM00530">
    <property type="entry name" value="HTH_XRE"/>
    <property type="match status" value="1"/>
</dbReference>
<organism evidence="2">
    <name type="scientific">marine sediment metagenome</name>
    <dbReference type="NCBI Taxonomy" id="412755"/>
    <lineage>
        <taxon>unclassified sequences</taxon>
        <taxon>metagenomes</taxon>
        <taxon>ecological metagenomes</taxon>
    </lineage>
</organism>
<dbReference type="SUPFAM" id="SSF47413">
    <property type="entry name" value="lambda repressor-like DNA-binding domains"/>
    <property type="match status" value="1"/>
</dbReference>
<proteinExistence type="predicted"/>
<dbReference type="Gene3D" id="1.10.260.40">
    <property type="entry name" value="lambda repressor-like DNA-binding domains"/>
    <property type="match status" value="1"/>
</dbReference>
<protein>
    <recommendedName>
        <fullName evidence="1">HTH cro/C1-type domain-containing protein</fullName>
    </recommendedName>
</protein>
<evidence type="ECO:0000313" key="2">
    <source>
        <dbReference type="EMBL" id="KKL71529.1"/>
    </source>
</evidence>
<dbReference type="InterPro" id="IPR010982">
    <property type="entry name" value="Lambda_DNA-bd_dom_sf"/>
</dbReference>
<dbReference type="InterPro" id="IPR001387">
    <property type="entry name" value="Cro/C1-type_HTH"/>
</dbReference>
<reference evidence="2" key="1">
    <citation type="journal article" date="2015" name="Nature">
        <title>Complex archaea that bridge the gap between prokaryotes and eukaryotes.</title>
        <authorList>
            <person name="Spang A."/>
            <person name="Saw J.H."/>
            <person name="Jorgensen S.L."/>
            <person name="Zaremba-Niedzwiedzka K."/>
            <person name="Martijn J."/>
            <person name="Lind A.E."/>
            <person name="van Eijk R."/>
            <person name="Schleper C."/>
            <person name="Guy L."/>
            <person name="Ettema T.J."/>
        </authorList>
    </citation>
    <scope>NUCLEOTIDE SEQUENCE</scope>
</reference>
<dbReference type="GO" id="GO:0003677">
    <property type="term" value="F:DNA binding"/>
    <property type="evidence" value="ECO:0007669"/>
    <property type="project" value="InterPro"/>
</dbReference>
<dbReference type="Pfam" id="PF01381">
    <property type="entry name" value="HTH_3"/>
    <property type="match status" value="1"/>
</dbReference>
<evidence type="ECO:0000259" key="1">
    <source>
        <dbReference type="PROSITE" id="PS50943"/>
    </source>
</evidence>
<dbReference type="CDD" id="cd00093">
    <property type="entry name" value="HTH_XRE"/>
    <property type="match status" value="1"/>
</dbReference>
<dbReference type="EMBL" id="LAZR01025564">
    <property type="protein sequence ID" value="KKL71529.1"/>
    <property type="molecule type" value="Genomic_DNA"/>
</dbReference>
<dbReference type="PROSITE" id="PS50943">
    <property type="entry name" value="HTH_CROC1"/>
    <property type="match status" value="1"/>
</dbReference>
<sequence>MVTRNRPRRDLKAALVLKGITQTELARRIHRSRQYLSELLNGHRPIPPDVAKLISFSTGISLAAIQPDGYLPEREEVKA</sequence>
<gene>
    <name evidence="2" type="ORF">LCGC14_2094010</name>
</gene>
<accession>A0A0F9EC41</accession>
<feature type="domain" description="HTH cro/C1-type" evidence="1">
    <location>
        <begin position="11"/>
        <end position="65"/>
    </location>
</feature>
<name>A0A0F9EC41_9ZZZZ</name>
<comment type="caution">
    <text evidence="2">The sequence shown here is derived from an EMBL/GenBank/DDBJ whole genome shotgun (WGS) entry which is preliminary data.</text>
</comment>
<dbReference type="AlphaFoldDB" id="A0A0F9EC41"/>